<dbReference type="InterPro" id="IPR003917">
    <property type="entry name" value="NADH_UbQ_OxRdtase_chain2"/>
</dbReference>
<evidence type="ECO:0000256" key="15">
    <source>
        <dbReference type="ARBA" id="ARBA00023128"/>
    </source>
</evidence>
<dbReference type="EC" id="7.1.1.2" evidence="4 18"/>
<evidence type="ECO:0000256" key="9">
    <source>
        <dbReference type="ARBA" id="ARBA00022792"/>
    </source>
</evidence>
<keyword evidence="10 18" id="KW-1278">Translocase</keyword>
<evidence type="ECO:0000313" key="20">
    <source>
        <dbReference type="EMBL" id="ANJ70550.1"/>
    </source>
</evidence>
<feature type="transmembrane region" description="Helical" evidence="18">
    <location>
        <begin position="59"/>
        <end position="81"/>
    </location>
</feature>
<evidence type="ECO:0000256" key="10">
    <source>
        <dbReference type="ARBA" id="ARBA00022967"/>
    </source>
</evidence>
<dbReference type="InterPro" id="IPR050175">
    <property type="entry name" value="Complex_I_Subunit_2"/>
</dbReference>
<evidence type="ECO:0000256" key="16">
    <source>
        <dbReference type="ARBA" id="ARBA00023136"/>
    </source>
</evidence>
<dbReference type="EMBL" id="KT876904">
    <property type="protein sequence ID" value="ANJ70550.1"/>
    <property type="molecule type" value="Genomic_DNA"/>
</dbReference>
<comment type="function">
    <text evidence="1">Core subunit of the mitochondrial membrane respiratory chain NADH dehydrogenase (Complex I) that is believed to belong to the minimal assembly required for catalysis. Complex I functions in the transfer of electrons from NADH to the respiratory chain. The immediate electron acceptor for the enzyme is believed to be ubiquinone.</text>
</comment>
<keyword evidence="14 18" id="KW-0830">Ubiquinone</keyword>
<keyword evidence="7 18" id="KW-0679">Respiratory chain</keyword>
<comment type="subcellular location">
    <subcellularLocation>
        <location evidence="2 18">Mitochondrion inner membrane</location>
        <topology evidence="2 18">Multi-pass membrane protein</topology>
    </subcellularLocation>
</comment>
<evidence type="ECO:0000256" key="17">
    <source>
        <dbReference type="ARBA" id="ARBA00049551"/>
    </source>
</evidence>
<evidence type="ECO:0000259" key="19">
    <source>
        <dbReference type="Pfam" id="PF00361"/>
    </source>
</evidence>
<protein>
    <recommendedName>
        <fullName evidence="5 18">NADH-ubiquinone oxidoreductase chain 2</fullName>
        <ecNumber evidence="4 18">7.1.1.2</ecNumber>
    </recommendedName>
</protein>
<feature type="transmembrane region" description="Helical" evidence="18">
    <location>
        <begin position="7"/>
        <end position="27"/>
    </location>
</feature>
<dbReference type="PRINTS" id="PR01436">
    <property type="entry name" value="NADHDHGNASE2"/>
</dbReference>
<dbReference type="AlphaFoldDB" id="A0A191ZRP9"/>
<proteinExistence type="inferred from homology"/>
<evidence type="ECO:0000256" key="7">
    <source>
        <dbReference type="ARBA" id="ARBA00022660"/>
    </source>
</evidence>
<sequence>MIKAYKMLFLSTIMMSTLISISSYSWLGMWLGLEINLLSIIPLMHKQKNMLSAESSIKYFMVQSIASTIILLSVIILMNKLSMTTNVNLQSMTLMMMNSSLLTKMGMAPFHFWFPEVMEGLDWMNCLLVMTWQKIAPMVLLMYNMAFMTFTTMVILASMIISGIMGVSQVSIRKILAYSSINHMGWMMSTMMIMETIWLYYFLVYTIISINIVLILKTYKIFYLSQLFQSMNTSVMTKMFFILNFLSLSGIPPFLGFLPKWLTIQALIQNELLFLPTTMIILTLITIYMYMRITLSTLLMNINEQNWNMLVETSMFNKFSISMMNFFTITSLIIVTVIFNIL</sequence>
<keyword evidence="11 18" id="KW-0249">Electron transport</keyword>
<comment type="similarity">
    <text evidence="3 18">Belongs to the complex I subunit 2 family.</text>
</comment>
<feature type="transmembrane region" description="Helical" evidence="18">
    <location>
        <begin position="93"/>
        <end position="114"/>
    </location>
</feature>
<dbReference type="PANTHER" id="PTHR46552:SF1">
    <property type="entry name" value="NADH-UBIQUINONE OXIDOREDUCTASE CHAIN 2"/>
    <property type="match status" value="1"/>
</dbReference>
<keyword evidence="15 18" id="KW-0496">Mitochondrion</keyword>
<dbReference type="GO" id="GO:0005743">
    <property type="term" value="C:mitochondrial inner membrane"/>
    <property type="evidence" value="ECO:0007669"/>
    <property type="project" value="UniProtKB-SubCell"/>
</dbReference>
<organism evidence="20">
    <name type="scientific">Melanotus villosus</name>
    <dbReference type="NCBI Taxonomy" id="346801"/>
    <lineage>
        <taxon>Eukaryota</taxon>
        <taxon>Metazoa</taxon>
        <taxon>Ecdysozoa</taxon>
        <taxon>Arthropoda</taxon>
        <taxon>Hexapoda</taxon>
        <taxon>Insecta</taxon>
        <taxon>Pterygota</taxon>
        <taxon>Neoptera</taxon>
        <taxon>Endopterygota</taxon>
        <taxon>Coleoptera</taxon>
        <taxon>Polyphaga</taxon>
        <taxon>Elateriformia</taxon>
        <taxon>Elateroidea</taxon>
        <taxon>Elateridae</taxon>
        <taxon>Melanotinae</taxon>
        <taxon>Melanotus</taxon>
    </lineage>
</organism>
<evidence type="ECO:0000256" key="2">
    <source>
        <dbReference type="ARBA" id="ARBA00004448"/>
    </source>
</evidence>
<keyword evidence="16 18" id="KW-0472">Membrane</keyword>
<feature type="domain" description="NADH:quinone oxidoreductase/Mrp antiporter transmembrane" evidence="19">
    <location>
        <begin position="23"/>
        <end position="286"/>
    </location>
</feature>
<reference evidence="20" key="1">
    <citation type="journal article" date="2016" name="Mol. Ecol. Resour.">
        <title>Lessons from genome skimming of arthropod-preserving ethanol.</title>
        <authorList>
            <person name="Linard B."/>
            <person name="Arribas P."/>
            <person name="Andujar C."/>
            <person name="Crampton-Platt A."/>
            <person name="Vogler A.P."/>
        </authorList>
    </citation>
    <scope>NUCLEOTIDE SEQUENCE</scope>
</reference>
<keyword evidence="6" id="KW-0813">Transport</keyword>
<evidence type="ECO:0000256" key="13">
    <source>
        <dbReference type="ARBA" id="ARBA00023027"/>
    </source>
</evidence>
<keyword evidence="9 18" id="KW-0999">Mitochondrion inner membrane</keyword>
<dbReference type="GO" id="GO:0006120">
    <property type="term" value="P:mitochondrial electron transport, NADH to ubiquinone"/>
    <property type="evidence" value="ECO:0007669"/>
    <property type="project" value="InterPro"/>
</dbReference>
<feature type="transmembrane region" description="Helical" evidence="18">
    <location>
        <begin position="240"/>
        <end position="261"/>
    </location>
</feature>
<evidence type="ECO:0000256" key="4">
    <source>
        <dbReference type="ARBA" id="ARBA00012944"/>
    </source>
</evidence>
<feature type="transmembrane region" description="Helical" evidence="18">
    <location>
        <begin position="273"/>
        <end position="291"/>
    </location>
</feature>
<keyword evidence="13 18" id="KW-0520">NAD</keyword>
<feature type="transmembrane region" description="Helical" evidence="18">
    <location>
        <begin position="140"/>
        <end position="163"/>
    </location>
</feature>
<evidence type="ECO:0000256" key="6">
    <source>
        <dbReference type="ARBA" id="ARBA00022448"/>
    </source>
</evidence>
<name>A0A191ZRP9_9COLE</name>
<evidence type="ECO:0000256" key="12">
    <source>
        <dbReference type="ARBA" id="ARBA00022989"/>
    </source>
</evidence>
<feature type="transmembrane region" description="Helical" evidence="18">
    <location>
        <begin position="199"/>
        <end position="219"/>
    </location>
</feature>
<geneLocation type="mitochondrion" evidence="20"/>
<evidence type="ECO:0000256" key="5">
    <source>
        <dbReference type="ARBA" id="ARBA00021008"/>
    </source>
</evidence>
<dbReference type="GO" id="GO:0008137">
    <property type="term" value="F:NADH dehydrogenase (ubiquinone) activity"/>
    <property type="evidence" value="ECO:0007669"/>
    <property type="project" value="UniProtKB-EC"/>
</dbReference>
<evidence type="ECO:0000256" key="3">
    <source>
        <dbReference type="ARBA" id="ARBA00007012"/>
    </source>
</evidence>
<dbReference type="InterPro" id="IPR001750">
    <property type="entry name" value="ND/Mrp_TM"/>
</dbReference>
<evidence type="ECO:0000256" key="14">
    <source>
        <dbReference type="ARBA" id="ARBA00023075"/>
    </source>
</evidence>
<comment type="catalytic activity">
    <reaction evidence="17 18">
        <text>a ubiquinone + NADH + 5 H(+)(in) = a ubiquinol + NAD(+) + 4 H(+)(out)</text>
        <dbReference type="Rhea" id="RHEA:29091"/>
        <dbReference type="Rhea" id="RHEA-COMP:9565"/>
        <dbReference type="Rhea" id="RHEA-COMP:9566"/>
        <dbReference type="ChEBI" id="CHEBI:15378"/>
        <dbReference type="ChEBI" id="CHEBI:16389"/>
        <dbReference type="ChEBI" id="CHEBI:17976"/>
        <dbReference type="ChEBI" id="CHEBI:57540"/>
        <dbReference type="ChEBI" id="CHEBI:57945"/>
        <dbReference type="EC" id="7.1.1.2"/>
    </reaction>
</comment>
<comment type="function">
    <text evidence="18">Core subunit of the mitochondrial membrane respiratory chain NADH dehydrogenase (Complex I) which catalyzes electron transfer from NADH through the respiratory chain, using ubiquinone as an electron acceptor. Essential for the catalytic activity and assembly of complex I.</text>
</comment>
<evidence type="ECO:0000256" key="1">
    <source>
        <dbReference type="ARBA" id="ARBA00003257"/>
    </source>
</evidence>
<keyword evidence="12 18" id="KW-1133">Transmembrane helix</keyword>
<evidence type="ECO:0000256" key="18">
    <source>
        <dbReference type="RuleBase" id="RU003403"/>
    </source>
</evidence>
<dbReference type="Pfam" id="PF00361">
    <property type="entry name" value="Proton_antipo_M"/>
    <property type="match status" value="1"/>
</dbReference>
<keyword evidence="8 18" id="KW-0812">Transmembrane</keyword>
<accession>A0A191ZRP9</accession>
<evidence type="ECO:0000256" key="8">
    <source>
        <dbReference type="ARBA" id="ARBA00022692"/>
    </source>
</evidence>
<dbReference type="PANTHER" id="PTHR46552">
    <property type="entry name" value="NADH-UBIQUINONE OXIDOREDUCTASE CHAIN 2"/>
    <property type="match status" value="1"/>
</dbReference>
<gene>
    <name evidence="20" type="primary">nad2</name>
</gene>
<feature type="transmembrane region" description="Helical" evidence="18">
    <location>
        <begin position="319"/>
        <end position="341"/>
    </location>
</feature>
<evidence type="ECO:0000256" key="11">
    <source>
        <dbReference type="ARBA" id="ARBA00022982"/>
    </source>
</evidence>